<evidence type="ECO:0000256" key="5">
    <source>
        <dbReference type="ARBA" id="ARBA00022692"/>
    </source>
</evidence>
<comment type="caution">
    <text evidence="10">The sequence shown here is derived from an EMBL/GenBank/DDBJ whole genome shotgun (WGS) entry which is preliminary data.</text>
</comment>
<dbReference type="Pfam" id="PF00528">
    <property type="entry name" value="BPD_transp_1"/>
    <property type="match status" value="1"/>
</dbReference>
<evidence type="ECO:0000256" key="8">
    <source>
        <dbReference type="RuleBase" id="RU363032"/>
    </source>
</evidence>
<comment type="subcellular location">
    <subcellularLocation>
        <location evidence="1 8">Cell membrane</location>
        <topology evidence="1 8">Multi-pass membrane protein</topology>
    </subcellularLocation>
</comment>
<organism evidence="10 11">
    <name type="scientific">Acetoanaerobium pronyense</name>
    <dbReference type="NCBI Taxonomy" id="1482736"/>
    <lineage>
        <taxon>Bacteria</taxon>
        <taxon>Bacillati</taxon>
        <taxon>Bacillota</taxon>
        <taxon>Clostridia</taxon>
        <taxon>Peptostreptococcales</taxon>
        <taxon>Filifactoraceae</taxon>
        <taxon>Acetoanaerobium</taxon>
    </lineage>
</organism>
<evidence type="ECO:0000256" key="1">
    <source>
        <dbReference type="ARBA" id="ARBA00004651"/>
    </source>
</evidence>
<evidence type="ECO:0000256" key="7">
    <source>
        <dbReference type="ARBA" id="ARBA00023136"/>
    </source>
</evidence>
<dbReference type="CDD" id="cd06261">
    <property type="entry name" value="TM_PBP2"/>
    <property type="match status" value="1"/>
</dbReference>
<evidence type="ECO:0000256" key="4">
    <source>
        <dbReference type="ARBA" id="ARBA00022475"/>
    </source>
</evidence>
<dbReference type="EMBL" id="JAGGLI010000001">
    <property type="protein sequence ID" value="MBP2026389.1"/>
    <property type="molecule type" value="Genomic_DNA"/>
</dbReference>
<reference evidence="10 11" key="1">
    <citation type="submission" date="2021-03" db="EMBL/GenBank/DDBJ databases">
        <title>Genomic Encyclopedia of Type Strains, Phase IV (KMG-IV): sequencing the most valuable type-strain genomes for metagenomic binning, comparative biology and taxonomic classification.</title>
        <authorList>
            <person name="Goeker M."/>
        </authorList>
    </citation>
    <scope>NUCLEOTIDE SEQUENCE [LARGE SCALE GENOMIC DNA]</scope>
    <source>
        <strain evidence="10 11">DSM 27512</strain>
    </source>
</reference>
<proteinExistence type="inferred from homology"/>
<evidence type="ECO:0000313" key="10">
    <source>
        <dbReference type="EMBL" id="MBP2026389.1"/>
    </source>
</evidence>
<keyword evidence="6 8" id="KW-1133">Transmembrane helix</keyword>
<sequence length="259" mass="28801">MVKKHIARGYAFLVYLFLYLPIFLMILYSFNDSRYGGNWSGFTLKWYSDLLRDRSIMESLYTTLIVAVTASVVSTIIGTISAVAIHNMKPKGKALMSSLSYIPMVNPDIVIGISLLSLFVLFNMKLGYITLILAHITFNIPYVIFAVLPKLQQLNPNIEEAAMDLGATPFQAFFKVVLPELMPGIVTGALLAFTLSIDDFIVSFFTTGSGVSTLSIRIYSMTKRGVSPMINALSSILFVSVLVLMLVLQLRDNKKEEIN</sequence>
<feature type="transmembrane region" description="Helical" evidence="8">
    <location>
        <begin position="12"/>
        <end position="30"/>
    </location>
</feature>
<evidence type="ECO:0000259" key="9">
    <source>
        <dbReference type="PROSITE" id="PS50928"/>
    </source>
</evidence>
<keyword evidence="4" id="KW-1003">Cell membrane</keyword>
<feature type="transmembrane region" description="Helical" evidence="8">
    <location>
        <begin position="232"/>
        <end position="250"/>
    </location>
</feature>
<dbReference type="PANTHER" id="PTHR43848">
    <property type="entry name" value="PUTRESCINE TRANSPORT SYSTEM PERMEASE PROTEIN POTI"/>
    <property type="match status" value="1"/>
</dbReference>
<dbReference type="Gene3D" id="1.10.3720.10">
    <property type="entry name" value="MetI-like"/>
    <property type="match status" value="1"/>
</dbReference>
<dbReference type="InterPro" id="IPR035906">
    <property type="entry name" value="MetI-like_sf"/>
</dbReference>
<feature type="transmembrane region" description="Helical" evidence="8">
    <location>
        <begin position="105"/>
        <end position="122"/>
    </location>
</feature>
<keyword evidence="3 8" id="KW-0813">Transport</keyword>
<comment type="similarity">
    <text evidence="2">Belongs to the binding-protein-dependent transport system permease family. CysTW subfamily.</text>
</comment>
<protein>
    <submittedName>
        <fullName evidence="10">Spermidine/putrescine transport system permease protein</fullName>
    </submittedName>
</protein>
<keyword evidence="7 8" id="KW-0472">Membrane</keyword>
<dbReference type="Proteomes" id="UP001314903">
    <property type="component" value="Unassembled WGS sequence"/>
</dbReference>
<feature type="transmembrane region" description="Helical" evidence="8">
    <location>
        <begin position="60"/>
        <end position="85"/>
    </location>
</feature>
<dbReference type="InterPro" id="IPR051789">
    <property type="entry name" value="Bact_Polyamine_Transport"/>
</dbReference>
<name>A0ABS4KIE1_9FIRM</name>
<gene>
    <name evidence="10" type="ORF">J2Z35_000178</name>
</gene>
<feature type="transmembrane region" description="Helical" evidence="8">
    <location>
        <begin position="200"/>
        <end position="220"/>
    </location>
</feature>
<dbReference type="InterPro" id="IPR000515">
    <property type="entry name" value="MetI-like"/>
</dbReference>
<keyword evidence="5 8" id="KW-0812">Transmembrane</keyword>
<dbReference type="PANTHER" id="PTHR43848:SF2">
    <property type="entry name" value="PUTRESCINE TRANSPORT SYSTEM PERMEASE PROTEIN POTI"/>
    <property type="match status" value="1"/>
</dbReference>
<feature type="transmembrane region" description="Helical" evidence="8">
    <location>
        <begin position="172"/>
        <end position="194"/>
    </location>
</feature>
<evidence type="ECO:0000313" key="11">
    <source>
        <dbReference type="Proteomes" id="UP001314903"/>
    </source>
</evidence>
<dbReference type="SUPFAM" id="SSF161098">
    <property type="entry name" value="MetI-like"/>
    <property type="match status" value="1"/>
</dbReference>
<feature type="transmembrane region" description="Helical" evidence="8">
    <location>
        <begin position="128"/>
        <end position="151"/>
    </location>
</feature>
<accession>A0ABS4KIE1</accession>
<dbReference type="PROSITE" id="PS50928">
    <property type="entry name" value="ABC_TM1"/>
    <property type="match status" value="1"/>
</dbReference>
<evidence type="ECO:0000256" key="3">
    <source>
        <dbReference type="ARBA" id="ARBA00022448"/>
    </source>
</evidence>
<evidence type="ECO:0000256" key="6">
    <source>
        <dbReference type="ARBA" id="ARBA00022989"/>
    </source>
</evidence>
<keyword evidence="11" id="KW-1185">Reference proteome</keyword>
<feature type="domain" description="ABC transmembrane type-1" evidence="9">
    <location>
        <begin position="60"/>
        <end position="248"/>
    </location>
</feature>
<evidence type="ECO:0000256" key="2">
    <source>
        <dbReference type="ARBA" id="ARBA00007069"/>
    </source>
</evidence>